<comment type="caution">
    <text evidence="1">The sequence shown here is derived from an EMBL/GenBank/DDBJ whole genome shotgun (WGS) entry which is preliminary data.</text>
</comment>
<organism evidence="1 2">
    <name type="scientific">Helianthus annuus</name>
    <name type="common">Common sunflower</name>
    <dbReference type="NCBI Taxonomy" id="4232"/>
    <lineage>
        <taxon>Eukaryota</taxon>
        <taxon>Viridiplantae</taxon>
        <taxon>Streptophyta</taxon>
        <taxon>Embryophyta</taxon>
        <taxon>Tracheophyta</taxon>
        <taxon>Spermatophyta</taxon>
        <taxon>Magnoliopsida</taxon>
        <taxon>eudicotyledons</taxon>
        <taxon>Gunneridae</taxon>
        <taxon>Pentapetalae</taxon>
        <taxon>asterids</taxon>
        <taxon>campanulids</taxon>
        <taxon>Asterales</taxon>
        <taxon>Asteraceae</taxon>
        <taxon>Asteroideae</taxon>
        <taxon>Heliantheae alliance</taxon>
        <taxon>Heliantheae</taxon>
        <taxon>Helianthus</taxon>
    </lineage>
</organism>
<reference evidence="1" key="2">
    <citation type="submission" date="2020-06" db="EMBL/GenBank/DDBJ databases">
        <title>Helianthus annuus Genome sequencing and assembly Release 2.</title>
        <authorList>
            <person name="Gouzy J."/>
            <person name="Langlade N."/>
            <person name="Munos S."/>
        </authorList>
    </citation>
    <scope>NUCLEOTIDE SEQUENCE</scope>
    <source>
        <tissue evidence="1">Leaves</tissue>
    </source>
</reference>
<dbReference type="Proteomes" id="UP000215914">
    <property type="component" value="Unassembled WGS sequence"/>
</dbReference>
<reference evidence="1" key="1">
    <citation type="journal article" date="2017" name="Nature">
        <title>The sunflower genome provides insights into oil metabolism, flowering and Asterid evolution.</title>
        <authorList>
            <person name="Badouin H."/>
            <person name="Gouzy J."/>
            <person name="Grassa C.J."/>
            <person name="Murat F."/>
            <person name="Staton S.E."/>
            <person name="Cottret L."/>
            <person name="Lelandais-Briere C."/>
            <person name="Owens G.L."/>
            <person name="Carrere S."/>
            <person name="Mayjonade B."/>
            <person name="Legrand L."/>
            <person name="Gill N."/>
            <person name="Kane N.C."/>
            <person name="Bowers J.E."/>
            <person name="Hubner S."/>
            <person name="Bellec A."/>
            <person name="Berard A."/>
            <person name="Berges H."/>
            <person name="Blanchet N."/>
            <person name="Boniface M.C."/>
            <person name="Brunel D."/>
            <person name="Catrice O."/>
            <person name="Chaidir N."/>
            <person name="Claudel C."/>
            <person name="Donnadieu C."/>
            <person name="Faraut T."/>
            <person name="Fievet G."/>
            <person name="Helmstetter N."/>
            <person name="King M."/>
            <person name="Knapp S.J."/>
            <person name="Lai Z."/>
            <person name="Le Paslier M.C."/>
            <person name="Lippi Y."/>
            <person name="Lorenzon L."/>
            <person name="Mandel J.R."/>
            <person name="Marage G."/>
            <person name="Marchand G."/>
            <person name="Marquand E."/>
            <person name="Bret-Mestries E."/>
            <person name="Morien E."/>
            <person name="Nambeesan S."/>
            <person name="Nguyen T."/>
            <person name="Pegot-Espagnet P."/>
            <person name="Pouilly N."/>
            <person name="Raftis F."/>
            <person name="Sallet E."/>
            <person name="Schiex T."/>
            <person name="Thomas J."/>
            <person name="Vandecasteele C."/>
            <person name="Vares D."/>
            <person name="Vear F."/>
            <person name="Vautrin S."/>
            <person name="Crespi M."/>
            <person name="Mangin B."/>
            <person name="Burke J.M."/>
            <person name="Salse J."/>
            <person name="Munos S."/>
            <person name="Vincourt P."/>
            <person name="Rieseberg L.H."/>
            <person name="Langlade N.B."/>
        </authorList>
    </citation>
    <scope>NUCLEOTIDE SEQUENCE</scope>
    <source>
        <tissue evidence="1">Leaves</tissue>
    </source>
</reference>
<evidence type="ECO:0000313" key="1">
    <source>
        <dbReference type="EMBL" id="KAF5817196.1"/>
    </source>
</evidence>
<dbReference type="EMBL" id="MNCJ02000317">
    <property type="protein sequence ID" value="KAF5817196.1"/>
    <property type="molecule type" value="Genomic_DNA"/>
</dbReference>
<proteinExistence type="predicted"/>
<gene>
    <name evidence="1" type="ORF">HanXRQr2_Chr02g0050131</name>
</gene>
<name>A0A9K3JKB3_HELAN</name>
<dbReference type="Gramene" id="mRNA:HanXRQr2_Chr02g0050131">
    <property type="protein sequence ID" value="mRNA:HanXRQr2_Chr02g0050131"/>
    <property type="gene ID" value="HanXRQr2_Chr02g0050131"/>
</dbReference>
<accession>A0A9K3JKB3</accession>
<sequence>MYDRLRVGAVAGGTYPAIGVDTTWLRNRARRRYTFHKMVWCRWRG</sequence>
<evidence type="ECO:0000313" key="2">
    <source>
        <dbReference type="Proteomes" id="UP000215914"/>
    </source>
</evidence>
<keyword evidence="2" id="KW-1185">Reference proteome</keyword>
<dbReference type="AlphaFoldDB" id="A0A9K3JKB3"/>
<protein>
    <submittedName>
        <fullName evidence="1">Uncharacterized protein</fullName>
    </submittedName>
</protein>